<feature type="region of interest" description="Disordered" evidence="1">
    <location>
        <begin position="1"/>
        <end position="21"/>
    </location>
</feature>
<sequence>MARQRQQRAQKPPPTKAYKTKLAPIPEPFVPAPPELEDFLATLPKKSVYITHIDRHPAYFKRNIFTVPVLLNLVIAGLLLWRAWAIIPVYWGVILSMLGNPNEYTIYVAESTKWKLVTQIAWRAASFLLDWVLVVVVAPWPYTFFYEGEETPVSWRWKVGFRDAEVYVRVSRGWGRADLLGAAKDGGSGKRGGESPFFKVRILPAIERNRVQGKTGYLLMDKDWDLEFAAMVDATKLLDLGELKEEFLEKSVFVWCGEEEGEGQWVVWNCYKLDEGSETEGRKRIVQFKDTLMALGKENLFFRWIELIQYESSQPGGFTPERQVRAAEKAKQMFEEQGVDWDEFITASGGLDNLPGMELQK</sequence>
<accession>A0A6A6YZH8</accession>
<dbReference type="GeneID" id="54454418"/>
<organism evidence="3">
    <name type="scientific">Mytilinidion resinicola</name>
    <dbReference type="NCBI Taxonomy" id="574789"/>
    <lineage>
        <taxon>Eukaryota</taxon>
        <taxon>Fungi</taxon>
        <taxon>Dikarya</taxon>
        <taxon>Ascomycota</taxon>
        <taxon>Pezizomycotina</taxon>
        <taxon>Dothideomycetes</taxon>
        <taxon>Pleosporomycetidae</taxon>
        <taxon>Mytilinidiales</taxon>
        <taxon>Mytilinidiaceae</taxon>
        <taxon>Mytilinidion</taxon>
    </lineage>
</organism>
<reference evidence="3 5" key="1">
    <citation type="journal article" date="2020" name="Stud. Mycol.">
        <title>101 Dothideomycetes genomes: a test case for predicting lifestyles and emergence of pathogens.</title>
        <authorList>
            <person name="Haridas S."/>
            <person name="Albert R."/>
            <person name="Binder M."/>
            <person name="Bloem J."/>
            <person name="Labutti K."/>
            <person name="Salamov A."/>
            <person name="Andreopoulos B."/>
            <person name="Baker S."/>
            <person name="Barry K."/>
            <person name="Bills G."/>
            <person name="Bluhm B."/>
            <person name="Cannon C."/>
            <person name="Castanera R."/>
            <person name="Culley D."/>
            <person name="Daum C."/>
            <person name="Ezra D."/>
            <person name="Gonzalez J."/>
            <person name="Henrissat B."/>
            <person name="Kuo A."/>
            <person name="Liang C."/>
            <person name="Lipzen A."/>
            <person name="Lutzoni F."/>
            <person name="Magnuson J."/>
            <person name="Mondo S."/>
            <person name="Nolan M."/>
            <person name="Ohm R."/>
            <person name="Pangilinan J."/>
            <person name="Park H.-J."/>
            <person name="Ramirez L."/>
            <person name="Alfaro M."/>
            <person name="Sun H."/>
            <person name="Tritt A."/>
            <person name="Yoshinaga Y."/>
            <person name="Zwiers L.-H."/>
            <person name="Turgeon B."/>
            <person name="Goodwin S."/>
            <person name="Spatafora J."/>
            <person name="Crous P."/>
            <person name="Grigoriev I."/>
        </authorList>
    </citation>
    <scope>NUCLEOTIDE SEQUENCE</scope>
    <source>
        <strain evidence="3 5">CBS 304.34</strain>
    </source>
</reference>
<dbReference type="AlphaFoldDB" id="A0A6A6YZH8"/>
<evidence type="ECO:0000313" key="5">
    <source>
        <dbReference type="RefSeq" id="XP_033581124.1"/>
    </source>
</evidence>
<reference evidence="5" key="2">
    <citation type="submission" date="2020-04" db="EMBL/GenBank/DDBJ databases">
        <authorList>
            <consortium name="NCBI Genome Project"/>
        </authorList>
    </citation>
    <scope>NUCLEOTIDE SEQUENCE</scope>
    <source>
        <strain evidence="5">CBS 304.34</strain>
    </source>
</reference>
<reference evidence="5" key="3">
    <citation type="submission" date="2025-04" db="UniProtKB">
        <authorList>
            <consortium name="RefSeq"/>
        </authorList>
    </citation>
    <scope>IDENTIFICATION</scope>
    <source>
        <strain evidence="5">CBS 304.34</strain>
    </source>
</reference>
<evidence type="ECO:0000313" key="4">
    <source>
        <dbReference type="Proteomes" id="UP000504636"/>
    </source>
</evidence>
<dbReference type="Proteomes" id="UP000504636">
    <property type="component" value="Unplaced"/>
</dbReference>
<keyword evidence="4" id="KW-1185">Reference proteome</keyword>
<dbReference type="OrthoDB" id="5421757at2759"/>
<keyword evidence="2" id="KW-1133">Transmembrane helix</keyword>
<evidence type="ECO:0000313" key="3">
    <source>
        <dbReference type="EMBL" id="KAF2814160.1"/>
    </source>
</evidence>
<protein>
    <submittedName>
        <fullName evidence="3 5">Uncharacterized protein</fullName>
    </submittedName>
</protein>
<keyword evidence="2" id="KW-0812">Transmembrane</keyword>
<dbReference type="EMBL" id="MU003695">
    <property type="protein sequence ID" value="KAF2814160.1"/>
    <property type="molecule type" value="Genomic_DNA"/>
</dbReference>
<evidence type="ECO:0000256" key="2">
    <source>
        <dbReference type="SAM" id="Phobius"/>
    </source>
</evidence>
<feature type="transmembrane region" description="Helical" evidence="2">
    <location>
        <begin position="64"/>
        <end position="84"/>
    </location>
</feature>
<name>A0A6A6YZH8_9PEZI</name>
<keyword evidence="2" id="KW-0472">Membrane</keyword>
<proteinExistence type="predicted"/>
<gene>
    <name evidence="3 5" type="ORF">BDZ99DRAFT_232352</name>
</gene>
<dbReference type="RefSeq" id="XP_033581124.1">
    <property type="nucleotide sequence ID" value="XM_033713525.1"/>
</dbReference>
<evidence type="ECO:0000256" key="1">
    <source>
        <dbReference type="SAM" id="MobiDB-lite"/>
    </source>
</evidence>